<sequence length="95" mass="10062">MIARTGAALLLVPWIWIALSGELRGLPPVAFAAYVSVLVLAVASAVLGWATKPGSPPAGLVGRWDRERMQVAVIAQWLLAIFIAASLIAYVVLPE</sequence>
<protein>
    <submittedName>
        <fullName evidence="2">Uncharacterized protein</fullName>
    </submittedName>
</protein>
<keyword evidence="1" id="KW-0812">Transmembrane</keyword>
<gene>
    <name evidence="2" type="ORF">ACFSKW_00860</name>
</gene>
<keyword evidence="1" id="KW-0472">Membrane</keyword>
<dbReference type="EMBL" id="JBHUFV010000003">
    <property type="protein sequence ID" value="MFD1930017.1"/>
    <property type="molecule type" value="Genomic_DNA"/>
</dbReference>
<proteinExistence type="predicted"/>
<evidence type="ECO:0000256" key="1">
    <source>
        <dbReference type="SAM" id="Phobius"/>
    </source>
</evidence>
<evidence type="ECO:0000313" key="3">
    <source>
        <dbReference type="Proteomes" id="UP001597368"/>
    </source>
</evidence>
<keyword evidence="3" id="KW-1185">Reference proteome</keyword>
<keyword evidence="1" id="KW-1133">Transmembrane helix</keyword>
<comment type="caution">
    <text evidence="2">The sequence shown here is derived from an EMBL/GenBank/DDBJ whole genome shotgun (WGS) entry which is preliminary data.</text>
</comment>
<feature type="transmembrane region" description="Helical" evidence="1">
    <location>
        <begin position="30"/>
        <end position="50"/>
    </location>
</feature>
<name>A0ABW4SKE4_9ACTN</name>
<evidence type="ECO:0000313" key="2">
    <source>
        <dbReference type="EMBL" id="MFD1930017.1"/>
    </source>
</evidence>
<feature type="transmembrane region" description="Helical" evidence="1">
    <location>
        <begin position="71"/>
        <end position="93"/>
    </location>
</feature>
<organism evidence="2 3">
    <name type="scientific">Nonomuraea mangrovi</name>
    <dbReference type="NCBI Taxonomy" id="2316207"/>
    <lineage>
        <taxon>Bacteria</taxon>
        <taxon>Bacillati</taxon>
        <taxon>Actinomycetota</taxon>
        <taxon>Actinomycetes</taxon>
        <taxon>Streptosporangiales</taxon>
        <taxon>Streptosporangiaceae</taxon>
        <taxon>Nonomuraea</taxon>
    </lineage>
</organism>
<dbReference type="RefSeq" id="WP_379568037.1">
    <property type="nucleotide sequence ID" value="NZ_JBHUFV010000003.1"/>
</dbReference>
<accession>A0ABW4SKE4</accession>
<dbReference type="Proteomes" id="UP001597368">
    <property type="component" value="Unassembled WGS sequence"/>
</dbReference>
<reference evidence="3" key="1">
    <citation type="journal article" date="2019" name="Int. J. Syst. Evol. Microbiol.">
        <title>The Global Catalogue of Microorganisms (GCM) 10K type strain sequencing project: providing services to taxonomists for standard genome sequencing and annotation.</title>
        <authorList>
            <consortium name="The Broad Institute Genomics Platform"/>
            <consortium name="The Broad Institute Genome Sequencing Center for Infectious Disease"/>
            <person name="Wu L."/>
            <person name="Ma J."/>
        </authorList>
    </citation>
    <scope>NUCLEOTIDE SEQUENCE [LARGE SCALE GENOMIC DNA]</scope>
    <source>
        <strain evidence="3">ICMP 6774ER</strain>
    </source>
</reference>